<comment type="caution">
    <text evidence="6">The sequence shown here is derived from an EMBL/GenBank/DDBJ whole genome shotgun (WGS) entry which is preliminary data.</text>
</comment>
<feature type="domain" description="IclR-ED" evidence="5">
    <location>
        <begin position="39"/>
        <end position="234"/>
    </location>
</feature>
<dbReference type="Proteomes" id="UP001597286">
    <property type="component" value="Unassembled WGS sequence"/>
</dbReference>
<keyword evidence="7" id="KW-1185">Reference proteome</keyword>
<dbReference type="Gene3D" id="3.30.450.40">
    <property type="match status" value="1"/>
</dbReference>
<dbReference type="InterPro" id="IPR005471">
    <property type="entry name" value="Tscrpt_reg_IclR_N"/>
</dbReference>
<dbReference type="PANTHER" id="PTHR30136:SF24">
    <property type="entry name" value="HTH-TYPE TRANSCRIPTIONAL REPRESSOR ALLR"/>
    <property type="match status" value="1"/>
</dbReference>
<dbReference type="InterPro" id="IPR050707">
    <property type="entry name" value="HTH_MetabolicPath_Reg"/>
</dbReference>
<dbReference type="EMBL" id="JBHUFB010000002">
    <property type="protein sequence ID" value="MFD1810918.1"/>
    <property type="molecule type" value="Genomic_DNA"/>
</dbReference>
<dbReference type="Pfam" id="PF01614">
    <property type="entry name" value="IclR_C"/>
    <property type="match status" value="1"/>
</dbReference>
<evidence type="ECO:0000313" key="7">
    <source>
        <dbReference type="Proteomes" id="UP001597286"/>
    </source>
</evidence>
<dbReference type="InterPro" id="IPR036388">
    <property type="entry name" value="WH-like_DNA-bd_sf"/>
</dbReference>
<keyword evidence="3" id="KW-0804">Transcription</keyword>
<evidence type="ECO:0000256" key="1">
    <source>
        <dbReference type="ARBA" id="ARBA00023015"/>
    </source>
</evidence>
<keyword evidence="1" id="KW-0805">Transcription regulation</keyword>
<feature type="domain" description="HTH iclR-type" evidence="4">
    <location>
        <begin position="12"/>
        <end position="74"/>
    </location>
</feature>
<dbReference type="Gene3D" id="1.10.10.10">
    <property type="entry name" value="Winged helix-like DNA-binding domain superfamily/Winged helix DNA-binding domain"/>
    <property type="match status" value="1"/>
</dbReference>
<dbReference type="PANTHER" id="PTHR30136">
    <property type="entry name" value="HELIX-TURN-HELIX TRANSCRIPTIONAL REGULATOR, ICLR FAMILY"/>
    <property type="match status" value="1"/>
</dbReference>
<dbReference type="SUPFAM" id="SSF46785">
    <property type="entry name" value="Winged helix' DNA-binding domain"/>
    <property type="match status" value="1"/>
</dbReference>
<gene>
    <name evidence="6" type="ORF">ACFSJG_01720</name>
</gene>
<sequence>MPTSPPPPRSGSRAVERAVDVLACFDDGSPELTVSSLSARTGLPVSSAHRIAQALVRGGLLERIEDRDGYRIGARLVSLAVPSLVRLGADRYAPQLQSLASDIGIAASLAVVRDGCALTLFAARPPERFCTIQIPRPRQPAERSVTGRTIAAFDRRTRDSADLTRLRTHGFLADVDHVDPTVFAVAVPVFDEFRRPWGAIGVQARRRRLSDPVVRGMVPAMHRTARLIETRATSTRLEISSR</sequence>
<evidence type="ECO:0000259" key="5">
    <source>
        <dbReference type="PROSITE" id="PS51078"/>
    </source>
</evidence>
<evidence type="ECO:0000313" key="6">
    <source>
        <dbReference type="EMBL" id="MFD1810918.1"/>
    </source>
</evidence>
<keyword evidence="2" id="KW-0238">DNA-binding</keyword>
<dbReference type="PROSITE" id="PS51078">
    <property type="entry name" value="ICLR_ED"/>
    <property type="match status" value="1"/>
</dbReference>
<evidence type="ECO:0000256" key="2">
    <source>
        <dbReference type="ARBA" id="ARBA00023125"/>
    </source>
</evidence>
<dbReference type="PROSITE" id="PS51077">
    <property type="entry name" value="HTH_ICLR"/>
    <property type="match status" value="1"/>
</dbReference>
<evidence type="ECO:0000259" key="4">
    <source>
        <dbReference type="PROSITE" id="PS51077"/>
    </source>
</evidence>
<dbReference type="RefSeq" id="WP_378483469.1">
    <property type="nucleotide sequence ID" value="NZ_JBHUFB010000002.1"/>
</dbReference>
<dbReference type="InterPro" id="IPR014757">
    <property type="entry name" value="Tscrpt_reg_IclR_C"/>
</dbReference>
<dbReference type="Pfam" id="PF09339">
    <property type="entry name" value="HTH_IclR"/>
    <property type="match status" value="1"/>
</dbReference>
<reference evidence="7" key="1">
    <citation type="journal article" date="2019" name="Int. J. Syst. Evol. Microbiol.">
        <title>The Global Catalogue of Microorganisms (GCM) 10K type strain sequencing project: providing services to taxonomists for standard genome sequencing and annotation.</title>
        <authorList>
            <consortium name="The Broad Institute Genomics Platform"/>
            <consortium name="The Broad Institute Genome Sequencing Center for Infectious Disease"/>
            <person name="Wu L."/>
            <person name="Ma J."/>
        </authorList>
    </citation>
    <scope>NUCLEOTIDE SEQUENCE [LARGE SCALE GENOMIC DNA]</scope>
    <source>
        <strain evidence="7">DT72</strain>
    </source>
</reference>
<dbReference type="SMART" id="SM00346">
    <property type="entry name" value="HTH_ICLR"/>
    <property type="match status" value="1"/>
</dbReference>
<accession>A0ABW4NYH3</accession>
<dbReference type="InterPro" id="IPR029016">
    <property type="entry name" value="GAF-like_dom_sf"/>
</dbReference>
<dbReference type="InterPro" id="IPR036390">
    <property type="entry name" value="WH_DNA-bd_sf"/>
</dbReference>
<name>A0ABW4NYH3_9NOCA</name>
<dbReference type="SUPFAM" id="SSF55781">
    <property type="entry name" value="GAF domain-like"/>
    <property type="match status" value="1"/>
</dbReference>
<organism evidence="6 7">
    <name type="scientific">Rhodococcus gannanensis</name>
    <dbReference type="NCBI Taxonomy" id="1960308"/>
    <lineage>
        <taxon>Bacteria</taxon>
        <taxon>Bacillati</taxon>
        <taxon>Actinomycetota</taxon>
        <taxon>Actinomycetes</taxon>
        <taxon>Mycobacteriales</taxon>
        <taxon>Nocardiaceae</taxon>
        <taxon>Rhodococcus</taxon>
    </lineage>
</organism>
<proteinExistence type="predicted"/>
<evidence type="ECO:0000256" key="3">
    <source>
        <dbReference type="ARBA" id="ARBA00023163"/>
    </source>
</evidence>
<protein>
    <submittedName>
        <fullName evidence="6">IclR family transcriptional regulator</fullName>
    </submittedName>
</protein>